<evidence type="ECO:0000256" key="1">
    <source>
        <dbReference type="SAM" id="MobiDB-lite"/>
    </source>
</evidence>
<gene>
    <name evidence="2" type="ORF">NDU88_004061</name>
</gene>
<dbReference type="EMBL" id="JANPWB010000014">
    <property type="protein sequence ID" value="KAJ1098954.1"/>
    <property type="molecule type" value="Genomic_DNA"/>
</dbReference>
<comment type="caution">
    <text evidence="2">The sequence shown here is derived from an EMBL/GenBank/DDBJ whole genome shotgun (WGS) entry which is preliminary data.</text>
</comment>
<accession>A0AAV7M787</accession>
<evidence type="ECO:0000313" key="2">
    <source>
        <dbReference type="EMBL" id="KAJ1098954.1"/>
    </source>
</evidence>
<reference evidence="2" key="1">
    <citation type="journal article" date="2022" name="bioRxiv">
        <title>Sequencing and chromosome-scale assembly of the giantPleurodeles waltlgenome.</title>
        <authorList>
            <person name="Brown T."/>
            <person name="Elewa A."/>
            <person name="Iarovenko S."/>
            <person name="Subramanian E."/>
            <person name="Araus A.J."/>
            <person name="Petzold A."/>
            <person name="Susuki M."/>
            <person name="Suzuki K.-i.T."/>
            <person name="Hayashi T."/>
            <person name="Toyoda A."/>
            <person name="Oliveira C."/>
            <person name="Osipova E."/>
            <person name="Leigh N.D."/>
            <person name="Simon A."/>
            <person name="Yun M.H."/>
        </authorList>
    </citation>
    <scope>NUCLEOTIDE SEQUENCE</scope>
    <source>
        <strain evidence="2">20211129_DDA</strain>
        <tissue evidence="2">Liver</tissue>
    </source>
</reference>
<sequence>MLAGTQRLPPPYLGRPRPTTTGCFAHCGVRGPKSHQFPHSELAPESLLRQTQWPPQRKCKPEYALGAPIATRQWRASRSVFPKVLLRAVYGLSYLPSGAWNLQPFNSLSCSGPAAEPWGSTPLPCASPSGSQSPSAKRGESAGSAPTAPQCRPHLRVGGGRGPEQERRHSLSPAPSRACRRMRVGLQPRGAPSQTLVSIQAPQGSLSARRRNKVGHALHRLVRLLLGQLFVSLFYVAPSSVLRVAPASPITERSTSIFLEGTIV</sequence>
<evidence type="ECO:0000313" key="3">
    <source>
        <dbReference type="Proteomes" id="UP001066276"/>
    </source>
</evidence>
<keyword evidence="3" id="KW-1185">Reference proteome</keyword>
<name>A0AAV7M787_PLEWA</name>
<proteinExistence type="predicted"/>
<feature type="region of interest" description="Disordered" evidence="1">
    <location>
        <begin position="121"/>
        <end position="176"/>
    </location>
</feature>
<protein>
    <submittedName>
        <fullName evidence="2">Uncharacterized protein</fullName>
    </submittedName>
</protein>
<dbReference type="Proteomes" id="UP001066276">
    <property type="component" value="Chromosome 10"/>
</dbReference>
<organism evidence="2 3">
    <name type="scientific">Pleurodeles waltl</name>
    <name type="common">Iberian ribbed newt</name>
    <dbReference type="NCBI Taxonomy" id="8319"/>
    <lineage>
        <taxon>Eukaryota</taxon>
        <taxon>Metazoa</taxon>
        <taxon>Chordata</taxon>
        <taxon>Craniata</taxon>
        <taxon>Vertebrata</taxon>
        <taxon>Euteleostomi</taxon>
        <taxon>Amphibia</taxon>
        <taxon>Batrachia</taxon>
        <taxon>Caudata</taxon>
        <taxon>Salamandroidea</taxon>
        <taxon>Salamandridae</taxon>
        <taxon>Pleurodelinae</taxon>
        <taxon>Pleurodeles</taxon>
    </lineage>
</organism>
<dbReference type="AlphaFoldDB" id="A0AAV7M787"/>